<dbReference type="SMART" id="SM00387">
    <property type="entry name" value="HATPase_c"/>
    <property type="match status" value="1"/>
</dbReference>
<dbReference type="Gene3D" id="3.30.565.10">
    <property type="entry name" value="Histidine kinase-like ATPase, C-terminal domain"/>
    <property type="match status" value="1"/>
</dbReference>
<proteinExistence type="predicted"/>
<evidence type="ECO:0000256" key="5">
    <source>
        <dbReference type="ARBA" id="ARBA00022741"/>
    </source>
</evidence>
<dbReference type="EC" id="2.7.13.3" evidence="2"/>
<feature type="domain" description="Histidine kinase" evidence="9">
    <location>
        <begin position="387"/>
        <end position="625"/>
    </location>
</feature>
<dbReference type="InterPro" id="IPR004358">
    <property type="entry name" value="Sig_transdc_His_kin-like_C"/>
</dbReference>
<dbReference type="AlphaFoldDB" id="A0A1L3GE28"/>
<keyword evidence="8" id="KW-0902">Two-component regulatory system</keyword>
<dbReference type="InterPro" id="IPR036097">
    <property type="entry name" value="HisK_dim/P_sf"/>
</dbReference>
<dbReference type="SMART" id="SM00086">
    <property type="entry name" value="PAC"/>
    <property type="match status" value="2"/>
</dbReference>
<dbReference type="KEGG" id="pace:A6070_10665"/>
<dbReference type="SUPFAM" id="SSF55874">
    <property type="entry name" value="ATPase domain of HSP90 chaperone/DNA topoisomerase II/histidine kinase"/>
    <property type="match status" value="1"/>
</dbReference>
<name>A0A1L3GE28_SYNAC</name>
<dbReference type="CDD" id="cd00130">
    <property type="entry name" value="PAS"/>
    <property type="match status" value="2"/>
</dbReference>
<keyword evidence="3" id="KW-0597">Phosphoprotein</keyword>
<dbReference type="SUPFAM" id="SSF55785">
    <property type="entry name" value="PYP-like sensor domain (PAS domain)"/>
    <property type="match status" value="2"/>
</dbReference>
<evidence type="ECO:0000256" key="8">
    <source>
        <dbReference type="ARBA" id="ARBA00023012"/>
    </source>
</evidence>
<dbReference type="InterPro" id="IPR000700">
    <property type="entry name" value="PAS-assoc_C"/>
</dbReference>
<organism evidence="12 13">
    <name type="scientific">Syntrophotalea acetylenica</name>
    <name type="common">Pelobacter acetylenicus</name>
    <dbReference type="NCBI Taxonomy" id="29542"/>
    <lineage>
        <taxon>Bacteria</taxon>
        <taxon>Pseudomonadati</taxon>
        <taxon>Thermodesulfobacteriota</taxon>
        <taxon>Desulfuromonadia</taxon>
        <taxon>Desulfuromonadales</taxon>
        <taxon>Syntrophotaleaceae</taxon>
        <taxon>Syntrophotalea</taxon>
    </lineage>
</organism>
<dbReference type="EMBL" id="CP015518">
    <property type="protein sequence ID" value="APG23938.1"/>
    <property type="molecule type" value="Genomic_DNA"/>
</dbReference>
<dbReference type="InterPro" id="IPR005467">
    <property type="entry name" value="His_kinase_dom"/>
</dbReference>
<dbReference type="PANTHER" id="PTHR43065:SF42">
    <property type="entry name" value="TWO-COMPONENT SENSOR PPRA"/>
    <property type="match status" value="1"/>
</dbReference>
<dbReference type="GO" id="GO:0000155">
    <property type="term" value="F:phosphorelay sensor kinase activity"/>
    <property type="evidence" value="ECO:0007669"/>
    <property type="project" value="InterPro"/>
</dbReference>
<dbReference type="InterPro" id="IPR000014">
    <property type="entry name" value="PAS"/>
</dbReference>
<dbReference type="Gene3D" id="1.10.287.130">
    <property type="match status" value="1"/>
</dbReference>
<dbReference type="Pfam" id="PF02518">
    <property type="entry name" value="HATPase_c"/>
    <property type="match status" value="1"/>
</dbReference>
<gene>
    <name evidence="12" type="ORF">A7E75_02045</name>
</gene>
<dbReference type="InterPro" id="IPR013767">
    <property type="entry name" value="PAS_fold"/>
</dbReference>
<dbReference type="InterPro" id="IPR003661">
    <property type="entry name" value="HisK_dim/P_dom"/>
</dbReference>
<evidence type="ECO:0000256" key="7">
    <source>
        <dbReference type="ARBA" id="ARBA00022840"/>
    </source>
</evidence>
<evidence type="ECO:0000256" key="6">
    <source>
        <dbReference type="ARBA" id="ARBA00022777"/>
    </source>
</evidence>
<dbReference type="PROSITE" id="PS50109">
    <property type="entry name" value="HIS_KIN"/>
    <property type="match status" value="1"/>
</dbReference>
<feature type="domain" description="PAS" evidence="10">
    <location>
        <begin position="115"/>
        <end position="184"/>
    </location>
</feature>
<dbReference type="PANTHER" id="PTHR43065">
    <property type="entry name" value="SENSOR HISTIDINE KINASE"/>
    <property type="match status" value="1"/>
</dbReference>
<keyword evidence="13" id="KW-1185">Reference proteome</keyword>
<sequence length="631" mass="71383">MCIPKKQLLNILNSLPNLKFIVDKNLCLAFSKSEGFYRKPPCFEDFRNAAMCDPDDIQKVFATGEVLSTEKKHSAQGPTQVSLFPIFDDVGTGMVGICHHPSKIRQHVENTVVDNQIAFESIIDTAPLATIALDNNLKVIYWNAAAEKVLGWKREEVIGQPYPVLATSYRSEILKNLRRIHQEMPPRFLDSQRIRKDGTLIDISLSCSILKNRQGRPIGYVAIMADITARKEAQRALKESEANYRTIFDAANDAHFVFDAEDATILDVNLKMCEMYGFENREEALRHNVEEMMAGYPPYTLSDLLPLIWKSKDGRSQNFEWLAKHTSGRLFWMEVVMKGIVISGEYKVLAVVRDIMERKAREEENKRMQQSLLQADKMAAIGTMASGIAHEINNPNNFILSNSQFLSDIWKDIIRILSLYWEENGEFHLGKMPYSSAQKTIPKMLEGISDGANRIKNIITALKSFSRQEKISLDQTVDINKVIKAALLMLRNKISKHTDYFNFHLEENVPLVKGNFQLLEQVIVNLSLNALEALPNKNRSINISTSYSEAENKVKIMVRDEGVGIKDDAQNLIFDPFFTTKFETGGTGLGLSICFTIIKKHNGTIQCFSKLGEGTTFTIELPAENLKNGEN</sequence>
<dbReference type="PRINTS" id="PR00344">
    <property type="entry name" value="BCTRLSENSOR"/>
</dbReference>
<evidence type="ECO:0000313" key="13">
    <source>
        <dbReference type="Proteomes" id="UP000182264"/>
    </source>
</evidence>
<dbReference type="InterPro" id="IPR036890">
    <property type="entry name" value="HATPase_C_sf"/>
</dbReference>
<dbReference type="GO" id="GO:0006355">
    <property type="term" value="P:regulation of DNA-templated transcription"/>
    <property type="evidence" value="ECO:0007669"/>
    <property type="project" value="InterPro"/>
</dbReference>
<dbReference type="Proteomes" id="UP000182264">
    <property type="component" value="Chromosome"/>
</dbReference>
<dbReference type="CDD" id="cd00082">
    <property type="entry name" value="HisKA"/>
    <property type="match status" value="1"/>
</dbReference>
<evidence type="ECO:0000256" key="4">
    <source>
        <dbReference type="ARBA" id="ARBA00022679"/>
    </source>
</evidence>
<evidence type="ECO:0000256" key="1">
    <source>
        <dbReference type="ARBA" id="ARBA00000085"/>
    </source>
</evidence>
<dbReference type="STRING" id="29542.A6070_10665"/>
<keyword evidence="4" id="KW-0808">Transferase</keyword>
<dbReference type="PROSITE" id="PS50112">
    <property type="entry name" value="PAS"/>
    <property type="match status" value="2"/>
</dbReference>
<feature type="domain" description="PAS" evidence="10">
    <location>
        <begin position="240"/>
        <end position="282"/>
    </location>
</feature>
<dbReference type="InterPro" id="IPR001610">
    <property type="entry name" value="PAC"/>
</dbReference>
<protein>
    <recommendedName>
        <fullName evidence="2">histidine kinase</fullName>
        <ecNumber evidence="2">2.7.13.3</ecNumber>
    </recommendedName>
</protein>
<dbReference type="NCBIfam" id="TIGR00229">
    <property type="entry name" value="sensory_box"/>
    <property type="match status" value="2"/>
</dbReference>
<dbReference type="GO" id="GO:0005524">
    <property type="term" value="F:ATP binding"/>
    <property type="evidence" value="ECO:0007669"/>
    <property type="project" value="UniProtKB-KW"/>
</dbReference>
<keyword evidence="6" id="KW-0418">Kinase</keyword>
<evidence type="ECO:0000313" key="12">
    <source>
        <dbReference type="EMBL" id="APG23938.1"/>
    </source>
</evidence>
<evidence type="ECO:0000256" key="2">
    <source>
        <dbReference type="ARBA" id="ARBA00012438"/>
    </source>
</evidence>
<keyword evidence="5" id="KW-0547">Nucleotide-binding</keyword>
<feature type="domain" description="PAC" evidence="11">
    <location>
        <begin position="187"/>
        <end position="239"/>
    </location>
</feature>
<dbReference type="Pfam" id="PF13426">
    <property type="entry name" value="PAS_9"/>
    <property type="match status" value="1"/>
</dbReference>
<evidence type="ECO:0000259" key="9">
    <source>
        <dbReference type="PROSITE" id="PS50109"/>
    </source>
</evidence>
<evidence type="ECO:0000259" key="11">
    <source>
        <dbReference type="PROSITE" id="PS50113"/>
    </source>
</evidence>
<comment type="catalytic activity">
    <reaction evidence="1">
        <text>ATP + protein L-histidine = ADP + protein N-phospho-L-histidine.</text>
        <dbReference type="EC" id="2.7.13.3"/>
    </reaction>
</comment>
<accession>A0A1L3GE28</accession>
<evidence type="ECO:0000259" key="10">
    <source>
        <dbReference type="PROSITE" id="PS50112"/>
    </source>
</evidence>
<dbReference type="InterPro" id="IPR003594">
    <property type="entry name" value="HATPase_dom"/>
</dbReference>
<dbReference type="InterPro" id="IPR035965">
    <property type="entry name" value="PAS-like_dom_sf"/>
</dbReference>
<dbReference type="Gene3D" id="3.30.450.20">
    <property type="entry name" value="PAS domain"/>
    <property type="match status" value="2"/>
</dbReference>
<dbReference type="SMART" id="SM00091">
    <property type="entry name" value="PAS"/>
    <property type="match status" value="2"/>
</dbReference>
<dbReference type="SUPFAM" id="SSF47384">
    <property type="entry name" value="Homodimeric domain of signal transducing histidine kinase"/>
    <property type="match status" value="1"/>
</dbReference>
<keyword evidence="7" id="KW-0067">ATP-binding</keyword>
<evidence type="ECO:0000256" key="3">
    <source>
        <dbReference type="ARBA" id="ARBA00022553"/>
    </source>
</evidence>
<reference evidence="12 13" key="1">
    <citation type="journal article" date="2017" name="Genome Announc.">
        <title>Complete Genome Sequences of Two Acetylene-Fermenting Pelobacter acetylenicus Strains.</title>
        <authorList>
            <person name="Sutton J.M."/>
            <person name="Baesman S.M."/>
            <person name="Fierst J.L."/>
            <person name="Poret-Peterson A.T."/>
            <person name="Oremland R.S."/>
            <person name="Dunlap D.S."/>
            <person name="Akob D.M."/>
        </authorList>
    </citation>
    <scope>NUCLEOTIDE SEQUENCE [LARGE SCALE GENOMIC DNA]</scope>
    <source>
        <strain evidence="12 13">DSM 3247</strain>
    </source>
</reference>
<dbReference type="PROSITE" id="PS50113">
    <property type="entry name" value="PAC"/>
    <property type="match status" value="1"/>
</dbReference>
<dbReference type="Pfam" id="PF00989">
    <property type="entry name" value="PAS"/>
    <property type="match status" value="1"/>
</dbReference>